<dbReference type="InterPro" id="IPR049492">
    <property type="entry name" value="BD-FAE-like_dom"/>
</dbReference>
<reference evidence="3" key="1">
    <citation type="submission" date="2020-05" db="EMBL/GenBank/DDBJ databases">
        <title>Phylogenomic resolution of chytrid fungi.</title>
        <authorList>
            <person name="Stajich J.E."/>
            <person name="Amses K."/>
            <person name="Simmons R."/>
            <person name="Seto K."/>
            <person name="Myers J."/>
            <person name="Bonds A."/>
            <person name="Quandt C.A."/>
            <person name="Barry K."/>
            <person name="Liu P."/>
            <person name="Grigoriev I."/>
            <person name="Longcore J.E."/>
            <person name="James T.Y."/>
        </authorList>
    </citation>
    <scope>NUCLEOTIDE SEQUENCE</scope>
    <source>
        <strain evidence="3">JEL0513</strain>
    </source>
</reference>
<accession>A0AAD5XHL6</accession>
<proteinExistence type="predicted"/>
<dbReference type="InterPro" id="IPR029058">
    <property type="entry name" value="AB_hydrolase_fold"/>
</dbReference>
<dbReference type="SUPFAM" id="SSF53474">
    <property type="entry name" value="alpha/beta-Hydrolases"/>
    <property type="match status" value="1"/>
</dbReference>
<comment type="caution">
    <text evidence="3">The sequence shown here is derived from an EMBL/GenBank/DDBJ whole genome shotgun (WGS) entry which is preliminary data.</text>
</comment>
<evidence type="ECO:0000256" key="1">
    <source>
        <dbReference type="ARBA" id="ARBA00022801"/>
    </source>
</evidence>
<keyword evidence="1" id="KW-0378">Hydrolase</keyword>
<dbReference type="AlphaFoldDB" id="A0AAD5XHL6"/>
<organism evidence="3 4">
    <name type="scientific">Physocladia obscura</name>
    <dbReference type="NCBI Taxonomy" id="109957"/>
    <lineage>
        <taxon>Eukaryota</taxon>
        <taxon>Fungi</taxon>
        <taxon>Fungi incertae sedis</taxon>
        <taxon>Chytridiomycota</taxon>
        <taxon>Chytridiomycota incertae sedis</taxon>
        <taxon>Chytridiomycetes</taxon>
        <taxon>Chytridiales</taxon>
        <taxon>Chytriomycetaceae</taxon>
        <taxon>Physocladia</taxon>
    </lineage>
</organism>
<sequence length="314" mass="34649">MPQIEAKLAAPTLLTYRIDDSRPVQLDFYAPTSYDPSANKYKTLVYFHGGGLVFGNRKSFLPVEFLSRVSSAGWIIISADYHLLPESNLDDIRADVSALQQWILKNHTTHGIDLSRVSVAGSSAGAFVSIILLSSWTQIKTRAFANFFGAVDFTNEVSRVGASHVGPFRASEILENEDIYKKYVDASTMGPKVWDDSSSAWDLKNRIGLSMWTILNGTLINLINGDFNVSPNPEKIFNPSSLVTADFPPTISVHGDADTLVPIEGSYALGRAYERVGVTHVMVSVPGAEHGLRPEADRIELWERVVLFLQENSE</sequence>
<evidence type="ECO:0000313" key="4">
    <source>
        <dbReference type="Proteomes" id="UP001211907"/>
    </source>
</evidence>
<evidence type="ECO:0000259" key="2">
    <source>
        <dbReference type="Pfam" id="PF20434"/>
    </source>
</evidence>
<dbReference type="InterPro" id="IPR050300">
    <property type="entry name" value="GDXG_lipolytic_enzyme"/>
</dbReference>
<keyword evidence="4" id="KW-1185">Reference proteome</keyword>
<feature type="domain" description="BD-FAE-like" evidence="2">
    <location>
        <begin position="26"/>
        <end position="270"/>
    </location>
</feature>
<evidence type="ECO:0000313" key="3">
    <source>
        <dbReference type="EMBL" id="KAJ3127895.1"/>
    </source>
</evidence>
<dbReference type="Gene3D" id="3.40.50.1820">
    <property type="entry name" value="alpha/beta hydrolase"/>
    <property type="match status" value="1"/>
</dbReference>
<dbReference type="PANTHER" id="PTHR48081">
    <property type="entry name" value="AB HYDROLASE SUPERFAMILY PROTEIN C4A8.06C"/>
    <property type="match status" value="1"/>
</dbReference>
<gene>
    <name evidence="3" type="ORF">HK100_009476</name>
</gene>
<dbReference type="PANTHER" id="PTHR48081:SF3">
    <property type="entry name" value="ALPHA_BETA HYDROLASE FOLD-3 DOMAIN-CONTAINING PROTEIN"/>
    <property type="match status" value="1"/>
</dbReference>
<dbReference type="Proteomes" id="UP001211907">
    <property type="component" value="Unassembled WGS sequence"/>
</dbReference>
<dbReference type="EMBL" id="JADGJH010000488">
    <property type="protein sequence ID" value="KAJ3127895.1"/>
    <property type="molecule type" value="Genomic_DNA"/>
</dbReference>
<protein>
    <recommendedName>
        <fullName evidence="2">BD-FAE-like domain-containing protein</fullName>
    </recommendedName>
</protein>
<dbReference type="Pfam" id="PF20434">
    <property type="entry name" value="BD-FAE"/>
    <property type="match status" value="1"/>
</dbReference>
<name>A0AAD5XHL6_9FUNG</name>
<dbReference type="GO" id="GO:0016787">
    <property type="term" value="F:hydrolase activity"/>
    <property type="evidence" value="ECO:0007669"/>
    <property type="project" value="UniProtKB-KW"/>
</dbReference>